<proteinExistence type="predicted"/>
<reference evidence="1 2" key="1">
    <citation type="submission" date="2013-01" db="EMBL/GenBank/DDBJ databases">
        <authorList>
            <person name="Harkins D.M."/>
            <person name="Durkin A.S."/>
            <person name="Brinkac L.M."/>
            <person name="Haft D.H."/>
            <person name="Selengut J.D."/>
            <person name="Sanka R."/>
            <person name="DePew J."/>
            <person name="Purushe J."/>
            <person name="Hospenthal D.R."/>
            <person name="Murray C.K."/>
            <person name="Pimentel G."/>
            <person name="Wasfy M."/>
            <person name="Vinetz J.M."/>
            <person name="Sutton G.G."/>
            <person name="Nierman W.C."/>
            <person name="Fouts D.E."/>
        </authorList>
    </citation>
    <scope>NUCLEOTIDE SEQUENCE [LARGE SCALE GENOMIC DNA]</scope>
    <source>
        <strain evidence="1 2">2006001855</strain>
    </source>
</reference>
<protein>
    <submittedName>
        <fullName evidence="1">Uncharacterized protein</fullName>
    </submittedName>
</protein>
<dbReference type="AlphaFoldDB" id="M6FJS8"/>
<evidence type="ECO:0000313" key="2">
    <source>
        <dbReference type="Proteomes" id="UP000012101"/>
    </source>
</evidence>
<dbReference type="EMBL" id="AFJM02000037">
    <property type="protein sequence ID" value="EMM72670.1"/>
    <property type="molecule type" value="Genomic_DNA"/>
</dbReference>
<dbReference type="Proteomes" id="UP000012101">
    <property type="component" value="Unassembled WGS sequence"/>
</dbReference>
<evidence type="ECO:0000313" key="1">
    <source>
        <dbReference type="EMBL" id="EMM72670.1"/>
    </source>
</evidence>
<accession>M6FJS8</accession>
<gene>
    <name evidence="1" type="ORF">LEP1GSC038_1894</name>
</gene>
<name>M6FJS8_9LEPT</name>
<sequence>MELRIKFYRMKRAFENKFIIKEILGECQIRSEKKRIFRISRSITRTHENGIKN</sequence>
<comment type="caution">
    <text evidence="1">The sequence shown here is derived from an EMBL/GenBank/DDBJ whole genome shotgun (WGS) entry which is preliminary data.</text>
</comment>
<organism evidence="1 2">
    <name type="scientific">Leptospira weilii str. 2006001855</name>
    <dbReference type="NCBI Taxonomy" id="996804"/>
    <lineage>
        <taxon>Bacteria</taxon>
        <taxon>Pseudomonadati</taxon>
        <taxon>Spirochaetota</taxon>
        <taxon>Spirochaetia</taxon>
        <taxon>Leptospirales</taxon>
        <taxon>Leptospiraceae</taxon>
        <taxon>Leptospira</taxon>
    </lineage>
</organism>